<accession>A0ABT1KCX9</accession>
<name>A0ABT1KCX9_9ACTN</name>
<evidence type="ECO:0000313" key="2">
    <source>
        <dbReference type="EMBL" id="MCP2351427.1"/>
    </source>
</evidence>
<dbReference type="RefSeq" id="WP_253777729.1">
    <property type="nucleotide sequence ID" value="NZ_BAAAVE010000002.1"/>
</dbReference>
<proteinExistence type="predicted"/>
<organism evidence="2 3">
    <name type="scientific">Nonomuraea roseoviolacea subsp. carminata</name>
    <dbReference type="NCBI Taxonomy" id="160689"/>
    <lineage>
        <taxon>Bacteria</taxon>
        <taxon>Bacillati</taxon>
        <taxon>Actinomycetota</taxon>
        <taxon>Actinomycetes</taxon>
        <taxon>Streptosporangiales</taxon>
        <taxon>Streptosporangiaceae</taxon>
        <taxon>Nonomuraea</taxon>
    </lineage>
</organism>
<reference evidence="2 3" key="1">
    <citation type="submission" date="2022-06" db="EMBL/GenBank/DDBJ databases">
        <title>Sequencing the genomes of 1000 actinobacteria strains.</title>
        <authorList>
            <person name="Klenk H.-P."/>
        </authorList>
    </citation>
    <scope>NUCLEOTIDE SEQUENCE [LARGE SCALE GENOMIC DNA]</scope>
    <source>
        <strain evidence="2 3">DSM 44170</strain>
    </source>
</reference>
<sequence>MDHVIDLDQAAAEITARLPAWTARGLSPGPITWRDESAPWPQPLETDRAPVADPDSIGVRVRGADEWAEVQIVLYRGGWADLDALTNDEIAIECPQITTPAKFGALLDSATTRFLALEEGWNDQWR</sequence>
<keyword evidence="3" id="KW-1185">Reference proteome</keyword>
<feature type="region of interest" description="Disordered" evidence="1">
    <location>
        <begin position="29"/>
        <end position="52"/>
    </location>
</feature>
<gene>
    <name evidence="2" type="ORF">HD595_007549</name>
</gene>
<dbReference type="EMBL" id="JAMZEC010000001">
    <property type="protein sequence ID" value="MCP2351427.1"/>
    <property type="molecule type" value="Genomic_DNA"/>
</dbReference>
<comment type="caution">
    <text evidence="2">The sequence shown here is derived from an EMBL/GenBank/DDBJ whole genome shotgun (WGS) entry which is preliminary data.</text>
</comment>
<evidence type="ECO:0000256" key="1">
    <source>
        <dbReference type="SAM" id="MobiDB-lite"/>
    </source>
</evidence>
<protein>
    <submittedName>
        <fullName evidence="2">Uncharacterized protein</fullName>
    </submittedName>
</protein>
<evidence type="ECO:0000313" key="3">
    <source>
        <dbReference type="Proteomes" id="UP001320766"/>
    </source>
</evidence>
<dbReference type="Proteomes" id="UP001320766">
    <property type="component" value="Unassembled WGS sequence"/>
</dbReference>